<dbReference type="GO" id="GO:0009231">
    <property type="term" value="P:riboflavin biosynthetic process"/>
    <property type="evidence" value="ECO:0007669"/>
    <property type="project" value="InterPro"/>
</dbReference>
<keyword evidence="6 15" id="KW-0808">Transferase</keyword>
<evidence type="ECO:0000256" key="14">
    <source>
        <dbReference type="ARBA" id="ARBA00049494"/>
    </source>
</evidence>
<evidence type="ECO:0000256" key="7">
    <source>
        <dbReference type="ARBA" id="ARBA00022695"/>
    </source>
</evidence>
<comment type="pathway">
    <text evidence="2 15">Cofactor biosynthesis; FAD biosynthesis; FAD from FMN: step 1/1.</text>
</comment>
<evidence type="ECO:0000256" key="15">
    <source>
        <dbReference type="PIRNR" id="PIRNR004491"/>
    </source>
</evidence>
<evidence type="ECO:0000313" key="18">
    <source>
        <dbReference type="Proteomes" id="UP000002033"/>
    </source>
</evidence>
<dbReference type="GO" id="GO:0008531">
    <property type="term" value="F:riboflavin kinase activity"/>
    <property type="evidence" value="ECO:0007669"/>
    <property type="project" value="UniProtKB-UniRule"/>
</dbReference>
<dbReference type="UniPathway" id="UPA00277">
    <property type="reaction ID" value="UER00407"/>
</dbReference>
<comment type="catalytic activity">
    <reaction evidence="13 15">
        <text>riboflavin + ATP = FMN + ADP + H(+)</text>
        <dbReference type="Rhea" id="RHEA:14357"/>
        <dbReference type="ChEBI" id="CHEBI:15378"/>
        <dbReference type="ChEBI" id="CHEBI:30616"/>
        <dbReference type="ChEBI" id="CHEBI:57986"/>
        <dbReference type="ChEBI" id="CHEBI:58210"/>
        <dbReference type="ChEBI" id="CHEBI:456216"/>
        <dbReference type="EC" id="2.7.1.26"/>
    </reaction>
</comment>
<evidence type="ECO:0000256" key="12">
    <source>
        <dbReference type="ARBA" id="ARBA00023268"/>
    </source>
</evidence>
<comment type="similarity">
    <text evidence="15">Belongs to the ribF family.</text>
</comment>
<keyword evidence="4 15" id="KW-0285">Flavoprotein</keyword>
<dbReference type="NCBIfam" id="NF004160">
    <property type="entry name" value="PRK05627.1-3"/>
    <property type="match status" value="1"/>
</dbReference>
<dbReference type="InterPro" id="IPR002606">
    <property type="entry name" value="Riboflavin_kinase_bac"/>
</dbReference>
<dbReference type="FunFam" id="2.40.30.30:FF:000003">
    <property type="entry name" value="Riboflavin biosynthesis protein"/>
    <property type="match status" value="1"/>
</dbReference>
<evidence type="ECO:0000313" key="17">
    <source>
        <dbReference type="EMBL" id="ADJ24405.1"/>
    </source>
</evidence>
<keyword evidence="10 15" id="KW-0274">FAD</keyword>
<dbReference type="InterPro" id="IPR015865">
    <property type="entry name" value="Riboflavin_kinase_bac/euk"/>
</dbReference>
<keyword evidence="5 15" id="KW-0288">FMN</keyword>
<dbReference type="Gene3D" id="2.40.30.30">
    <property type="entry name" value="Riboflavin kinase-like"/>
    <property type="match status" value="1"/>
</dbReference>
<evidence type="ECO:0000256" key="4">
    <source>
        <dbReference type="ARBA" id="ARBA00022630"/>
    </source>
</evidence>
<comment type="catalytic activity">
    <reaction evidence="14 15">
        <text>FMN + ATP + H(+) = FAD + diphosphate</text>
        <dbReference type="Rhea" id="RHEA:17237"/>
        <dbReference type="ChEBI" id="CHEBI:15378"/>
        <dbReference type="ChEBI" id="CHEBI:30616"/>
        <dbReference type="ChEBI" id="CHEBI:33019"/>
        <dbReference type="ChEBI" id="CHEBI:57692"/>
        <dbReference type="ChEBI" id="CHEBI:58210"/>
        <dbReference type="EC" id="2.7.7.2"/>
    </reaction>
</comment>
<dbReference type="InterPro" id="IPR023468">
    <property type="entry name" value="Riboflavin_kinase"/>
</dbReference>
<dbReference type="EC" id="2.7.7.2" evidence="15"/>
<dbReference type="InterPro" id="IPR014729">
    <property type="entry name" value="Rossmann-like_a/b/a_fold"/>
</dbReference>
<feature type="domain" description="Riboflavin kinase" evidence="16">
    <location>
        <begin position="183"/>
        <end position="306"/>
    </location>
</feature>
<evidence type="ECO:0000256" key="1">
    <source>
        <dbReference type="ARBA" id="ARBA00002121"/>
    </source>
</evidence>
<dbReference type="PANTHER" id="PTHR22749:SF6">
    <property type="entry name" value="RIBOFLAVIN KINASE"/>
    <property type="match status" value="1"/>
</dbReference>
<dbReference type="GO" id="GO:0005524">
    <property type="term" value="F:ATP binding"/>
    <property type="evidence" value="ECO:0007669"/>
    <property type="project" value="UniProtKB-UniRule"/>
</dbReference>
<dbReference type="Proteomes" id="UP000002033">
    <property type="component" value="Chromosome"/>
</dbReference>
<evidence type="ECO:0000256" key="5">
    <source>
        <dbReference type="ARBA" id="ARBA00022643"/>
    </source>
</evidence>
<dbReference type="GO" id="GO:0006747">
    <property type="term" value="P:FAD biosynthetic process"/>
    <property type="evidence" value="ECO:0007669"/>
    <property type="project" value="UniProtKB-UniRule"/>
</dbReference>
<dbReference type="NCBIfam" id="TIGR00083">
    <property type="entry name" value="ribF"/>
    <property type="match status" value="1"/>
</dbReference>
<dbReference type="STRING" id="582899.Hden_2609"/>
<dbReference type="InterPro" id="IPR023465">
    <property type="entry name" value="Riboflavin_kinase_dom_sf"/>
</dbReference>
<reference evidence="18" key="1">
    <citation type="journal article" date="2011" name="J. Bacteriol.">
        <title>Genome sequences of eight morphologically diverse alphaproteobacteria.</title>
        <authorList>
            <consortium name="US DOE Joint Genome Institute"/>
            <person name="Brown P.J."/>
            <person name="Kysela D.T."/>
            <person name="Buechlein A."/>
            <person name="Hemmerich C."/>
            <person name="Brun Y.V."/>
        </authorList>
    </citation>
    <scope>NUCLEOTIDE SEQUENCE [LARGE SCALE GENOMIC DNA]</scope>
    <source>
        <strain evidence="18">ATCC 51888 / DSM 1869 / NCIB 11706 / TK 0415</strain>
    </source>
</reference>
<dbReference type="SMART" id="SM00904">
    <property type="entry name" value="Flavokinase"/>
    <property type="match status" value="1"/>
</dbReference>
<dbReference type="FunFam" id="3.40.50.620:FF:000021">
    <property type="entry name" value="Riboflavin biosynthesis protein"/>
    <property type="match status" value="1"/>
</dbReference>
<dbReference type="eggNOG" id="COG0196">
    <property type="taxonomic scope" value="Bacteria"/>
</dbReference>
<dbReference type="Pfam" id="PF01687">
    <property type="entry name" value="Flavokinase"/>
    <property type="match status" value="1"/>
</dbReference>
<evidence type="ECO:0000256" key="8">
    <source>
        <dbReference type="ARBA" id="ARBA00022741"/>
    </source>
</evidence>
<dbReference type="GO" id="GO:0009398">
    <property type="term" value="P:FMN biosynthetic process"/>
    <property type="evidence" value="ECO:0007669"/>
    <property type="project" value="UniProtKB-UniRule"/>
</dbReference>
<dbReference type="Gene3D" id="3.40.50.620">
    <property type="entry name" value="HUPs"/>
    <property type="match status" value="1"/>
</dbReference>
<protein>
    <recommendedName>
        <fullName evidence="15">Riboflavin biosynthesis protein</fullName>
    </recommendedName>
    <domain>
        <recommendedName>
            <fullName evidence="15">Riboflavin kinase</fullName>
            <ecNumber evidence="15">2.7.1.26</ecNumber>
        </recommendedName>
        <alternativeName>
            <fullName evidence="15">Flavokinase</fullName>
        </alternativeName>
    </domain>
    <domain>
        <recommendedName>
            <fullName evidence="15">FMN adenylyltransferase</fullName>
            <ecNumber evidence="15">2.7.7.2</ecNumber>
        </recommendedName>
        <alternativeName>
            <fullName evidence="15">FAD pyrophosphorylase</fullName>
        </alternativeName>
        <alternativeName>
            <fullName evidence="15">FAD synthase</fullName>
        </alternativeName>
    </domain>
</protein>
<organism evidence="17 18">
    <name type="scientific">Hyphomicrobium denitrificans (strain ATCC 51888 / DSM 1869 / NCIMB 11706 / TK 0415)</name>
    <dbReference type="NCBI Taxonomy" id="582899"/>
    <lineage>
        <taxon>Bacteria</taxon>
        <taxon>Pseudomonadati</taxon>
        <taxon>Pseudomonadota</taxon>
        <taxon>Alphaproteobacteria</taxon>
        <taxon>Hyphomicrobiales</taxon>
        <taxon>Hyphomicrobiaceae</taxon>
        <taxon>Hyphomicrobium</taxon>
    </lineage>
</organism>
<evidence type="ECO:0000259" key="16">
    <source>
        <dbReference type="SMART" id="SM00904"/>
    </source>
</evidence>
<dbReference type="SUPFAM" id="SSF52374">
    <property type="entry name" value="Nucleotidylyl transferase"/>
    <property type="match status" value="1"/>
</dbReference>
<evidence type="ECO:0000256" key="10">
    <source>
        <dbReference type="ARBA" id="ARBA00022827"/>
    </source>
</evidence>
<keyword evidence="8 15" id="KW-0547">Nucleotide-binding</keyword>
<dbReference type="RefSeq" id="WP_013216564.1">
    <property type="nucleotide sequence ID" value="NC_014313.1"/>
</dbReference>
<proteinExistence type="inferred from homology"/>
<keyword evidence="9 15" id="KW-0418">Kinase</keyword>
<dbReference type="EMBL" id="CP002083">
    <property type="protein sequence ID" value="ADJ24405.1"/>
    <property type="molecule type" value="Genomic_DNA"/>
</dbReference>
<dbReference type="SUPFAM" id="SSF82114">
    <property type="entry name" value="Riboflavin kinase-like"/>
    <property type="match status" value="1"/>
</dbReference>
<dbReference type="PIRSF" id="PIRSF004491">
    <property type="entry name" value="FAD_Synth"/>
    <property type="match status" value="1"/>
</dbReference>
<dbReference type="GO" id="GO:0003919">
    <property type="term" value="F:FMN adenylyltransferase activity"/>
    <property type="evidence" value="ECO:0007669"/>
    <property type="project" value="UniProtKB-UniRule"/>
</dbReference>
<dbReference type="PANTHER" id="PTHR22749">
    <property type="entry name" value="RIBOFLAVIN KINASE/FMN ADENYLYLTRANSFERASE"/>
    <property type="match status" value="1"/>
</dbReference>
<accession>D8JT87</accession>
<gene>
    <name evidence="17" type="ordered locus">Hden_2609</name>
</gene>
<dbReference type="UniPathway" id="UPA00276">
    <property type="reaction ID" value="UER00406"/>
</dbReference>
<comment type="function">
    <text evidence="1">Catalyzes the phosphorylation of riboflavin to FMN followed by the adenylation of FMN to FAD.</text>
</comment>
<dbReference type="InterPro" id="IPR015864">
    <property type="entry name" value="FAD_synthase"/>
</dbReference>
<evidence type="ECO:0000256" key="13">
    <source>
        <dbReference type="ARBA" id="ARBA00047880"/>
    </source>
</evidence>
<keyword evidence="12" id="KW-0511">Multifunctional enzyme</keyword>
<evidence type="ECO:0000256" key="3">
    <source>
        <dbReference type="ARBA" id="ARBA00005201"/>
    </source>
</evidence>
<dbReference type="KEGG" id="hdn:Hden_2609"/>
<evidence type="ECO:0000256" key="2">
    <source>
        <dbReference type="ARBA" id="ARBA00004726"/>
    </source>
</evidence>
<comment type="pathway">
    <text evidence="3 15">Cofactor biosynthesis; FMN biosynthesis; FMN from riboflavin (ATP route): step 1/1.</text>
</comment>
<evidence type="ECO:0000256" key="9">
    <source>
        <dbReference type="ARBA" id="ARBA00022777"/>
    </source>
</evidence>
<dbReference type="AlphaFoldDB" id="D8JT87"/>
<dbReference type="OrthoDB" id="9803667at2"/>
<name>D8JT87_HYPDA</name>
<keyword evidence="18" id="KW-1185">Reference proteome</keyword>
<keyword evidence="11 15" id="KW-0067">ATP-binding</keyword>
<dbReference type="Pfam" id="PF06574">
    <property type="entry name" value="FAD_syn"/>
    <property type="match status" value="1"/>
</dbReference>
<dbReference type="NCBIfam" id="NF004159">
    <property type="entry name" value="PRK05627.1-2"/>
    <property type="match status" value="1"/>
</dbReference>
<evidence type="ECO:0000256" key="11">
    <source>
        <dbReference type="ARBA" id="ARBA00022840"/>
    </source>
</evidence>
<dbReference type="EC" id="2.7.1.26" evidence="15"/>
<dbReference type="HOGENOM" id="CLU_048437_0_0_5"/>
<sequence>MHVIHGHKHVPPEHRGASIAIGNFDGVHRGHRALIREAKAKAREKGTASAAMVFEPHPREFFQPNEVQFRLTTLNRKLAIFEKLGLDLVFVEPFDADLAALPGEAFIERVLVAGLGAAHVVIGYDFYFGHKRGGNPELMVRSGEELGFGVTVMPPIAEDGAVFSSSGVRLHLAQGDVKGVTHMLGEPWRVSGRVIGGAKRGTGMGYPTANIPMPKGTTLGHGIYAVRTHLDDQTYDAAAYLGTRPTFDDGHPVLEVFLFDFNGDIYGREIEVEFIDFIRSDRRFRSAEELVVQMEADIAQAKAVLSAN</sequence>
<evidence type="ECO:0000256" key="6">
    <source>
        <dbReference type="ARBA" id="ARBA00022679"/>
    </source>
</evidence>
<dbReference type="CDD" id="cd02064">
    <property type="entry name" value="FAD_synthetase_N"/>
    <property type="match status" value="1"/>
</dbReference>
<keyword evidence="7 15" id="KW-0548">Nucleotidyltransferase</keyword>